<sequence>MEVLDVGGNAGAALERIISVWPDVKGVNFDLPHVISRAPFIEGVKHVAGDMFESLPDSKTILLKWVLHNWSDEQCLKLLKNCWRALPEEGGKVIVLEFVIPQDLERTDRAAVDAITLDFIMMALYGGKERTAAEFRDLAMAAGFISVSVVPVGDGIHVLELVK</sequence>
<evidence type="ECO:0000313" key="6">
    <source>
        <dbReference type="Proteomes" id="UP000594263"/>
    </source>
</evidence>
<dbReference type="InterPro" id="IPR016461">
    <property type="entry name" value="COMT-like"/>
</dbReference>
<dbReference type="InterPro" id="IPR029063">
    <property type="entry name" value="SAM-dependent_MTases_sf"/>
</dbReference>
<name>A0A7N0T1E1_KALFE</name>
<dbReference type="OMA" id="RMEVICK"/>
<dbReference type="GO" id="GO:0032259">
    <property type="term" value="P:methylation"/>
    <property type="evidence" value="ECO:0007669"/>
    <property type="project" value="UniProtKB-KW"/>
</dbReference>
<dbReference type="InterPro" id="IPR001077">
    <property type="entry name" value="COMT_C"/>
</dbReference>
<reference evidence="5" key="1">
    <citation type="submission" date="2021-01" db="UniProtKB">
        <authorList>
            <consortium name="EnsemblPlants"/>
        </authorList>
    </citation>
    <scope>IDENTIFICATION</scope>
</reference>
<keyword evidence="6" id="KW-1185">Reference proteome</keyword>
<evidence type="ECO:0000259" key="4">
    <source>
        <dbReference type="Pfam" id="PF00891"/>
    </source>
</evidence>
<dbReference type="Proteomes" id="UP000594263">
    <property type="component" value="Unplaced"/>
</dbReference>
<dbReference type="Gramene" id="Kaladp0018s0072.1.v1.1">
    <property type="protein sequence ID" value="Kaladp0018s0072.1.v1.1"/>
    <property type="gene ID" value="Kaladp0018s0072.v1.1"/>
</dbReference>
<accession>A0A7N0T1E1</accession>
<dbReference type="AlphaFoldDB" id="A0A7N0T1E1"/>
<keyword evidence="1" id="KW-0489">Methyltransferase</keyword>
<organism evidence="5 6">
    <name type="scientific">Kalanchoe fedtschenkoi</name>
    <name type="common">Lavender scallops</name>
    <name type="synonym">South American air plant</name>
    <dbReference type="NCBI Taxonomy" id="63787"/>
    <lineage>
        <taxon>Eukaryota</taxon>
        <taxon>Viridiplantae</taxon>
        <taxon>Streptophyta</taxon>
        <taxon>Embryophyta</taxon>
        <taxon>Tracheophyta</taxon>
        <taxon>Spermatophyta</taxon>
        <taxon>Magnoliopsida</taxon>
        <taxon>eudicotyledons</taxon>
        <taxon>Gunneridae</taxon>
        <taxon>Pentapetalae</taxon>
        <taxon>Saxifragales</taxon>
        <taxon>Crassulaceae</taxon>
        <taxon>Kalanchoe</taxon>
    </lineage>
</organism>
<dbReference type="SUPFAM" id="SSF53335">
    <property type="entry name" value="S-adenosyl-L-methionine-dependent methyltransferases"/>
    <property type="match status" value="1"/>
</dbReference>
<dbReference type="Pfam" id="PF00891">
    <property type="entry name" value="Methyltransf_2"/>
    <property type="match status" value="1"/>
</dbReference>
<evidence type="ECO:0000256" key="1">
    <source>
        <dbReference type="ARBA" id="ARBA00022603"/>
    </source>
</evidence>
<dbReference type="PROSITE" id="PS51683">
    <property type="entry name" value="SAM_OMT_II"/>
    <property type="match status" value="1"/>
</dbReference>
<dbReference type="PANTHER" id="PTHR11746">
    <property type="entry name" value="O-METHYLTRANSFERASE"/>
    <property type="match status" value="1"/>
</dbReference>
<evidence type="ECO:0000313" key="5">
    <source>
        <dbReference type="EnsemblPlants" id="Kaladp0018s0072.1.v1.1"/>
    </source>
</evidence>
<keyword evidence="2" id="KW-0808">Transferase</keyword>
<evidence type="ECO:0000256" key="3">
    <source>
        <dbReference type="ARBA" id="ARBA00022691"/>
    </source>
</evidence>
<dbReference type="GO" id="GO:0008171">
    <property type="term" value="F:O-methyltransferase activity"/>
    <property type="evidence" value="ECO:0007669"/>
    <property type="project" value="InterPro"/>
</dbReference>
<keyword evidence="3" id="KW-0949">S-adenosyl-L-methionine</keyword>
<feature type="domain" description="O-methyltransferase C-terminal" evidence="4">
    <location>
        <begin position="3"/>
        <end position="144"/>
    </location>
</feature>
<proteinExistence type="predicted"/>
<evidence type="ECO:0000256" key="2">
    <source>
        <dbReference type="ARBA" id="ARBA00022679"/>
    </source>
</evidence>
<dbReference type="Gene3D" id="3.40.50.150">
    <property type="entry name" value="Vaccinia Virus protein VP39"/>
    <property type="match status" value="1"/>
</dbReference>
<protein>
    <recommendedName>
        <fullName evidence="4">O-methyltransferase C-terminal domain-containing protein</fullName>
    </recommendedName>
</protein>
<dbReference type="EnsemblPlants" id="Kaladp0018s0072.1.v1.1">
    <property type="protein sequence ID" value="Kaladp0018s0072.1.v1.1"/>
    <property type="gene ID" value="Kaladp0018s0072.v1.1"/>
</dbReference>